<proteinExistence type="predicted"/>
<sequence length="167" mass="19033">FANDTLEMKRLAAWDFEDILQCAIPVFKGLLPTPHDVVVQSLLYRFTQWHALAKPRTHSESTLGFLDQMFKNLLRQLWKFCNLTCTVFDTVELPKEKAAHQQRFAQCAGLTNASSESSGPRVKRFNLSTYKFHAMGDYVQMIKLFGTTDSFTTQIVSIVFSTLQGCI</sequence>
<reference evidence="1" key="1">
    <citation type="journal article" date="2020" name="New Phytol.">
        <title>Comparative genomics reveals dynamic genome evolution in host specialist ectomycorrhizal fungi.</title>
        <authorList>
            <person name="Lofgren L.A."/>
            <person name="Nguyen N.H."/>
            <person name="Vilgalys R."/>
            <person name="Ruytinx J."/>
            <person name="Liao H.L."/>
            <person name="Branco S."/>
            <person name="Kuo A."/>
            <person name="LaButti K."/>
            <person name="Lipzen A."/>
            <person name="Andreopoulos W."/>
            <person name="Pangilinan J."/>
            <person name="Riley R."/>
            <person name="Hundley H."/>
            <person name="Na H."/>
            <person name="Barry K."/>
            <person name="Grigoriev I.V."/>
            <person name="Stajich J.E."/>
            <person name="Kennedy P.G."/>
        </authorList>
    </citation>
    <scope>NUCLEOTIDE SEQUENCE</scope>
    <source>
        <strain evidence="1">MN1</strain>
    </source>
</reference>
<dbReference type="Proteomes" id="UP000807769">
    <property type="component" value="Unassembled WGS sequence"/>
</dbReference>
<accession>A0A9P7DY27</accession>
<gene>
    <name evidence="1" type="ORF">BJ212DRAFT_1283150</name>
</gene>
<dbReference type="RefSeq" id="XP_041187526.1">
    <property type="nucleotide sequence ID" value="XM_041331738.1"/>
</dbReference>
<organism evidence="1 2">
    <name type="scientific">Suillus subaureus</name>
    <dbReference type="NCBI Taxonomy" id="48587"/>
    <lineage>
        <taxon>Eukaryota</taxon>
        <taxon>Fungi</taxon>
        <taxon>Dikarya</taxon>
        <taxon>Basidiomycota</taxon>
        <taxon>Agaricomycotina</taxon>
        <taxon>Agaricomycetes</taxon>
        <taxon>Agaricomycetidae</taxon>
        <taxon>Boletales</taxon>
        <taxon>Suillineae</taxon>
        <taxon>Suillaceae</taxon>
        <taxon>Suillus</taxon>
    </lineage>
</organism>
<dbReference type="OrthoDB" id="3269417at2759"/>
<dbReference type="EMBL" id="JABBWG010000049">
    <property type="protein sequence ID" value="KAG1805950.1"/>
    <property type="molecule type" value="Genomic_DNA"/>
</dbReference>
<name>A0A9P7DY27_9AGAM</name>
<keyword evidence="2" id="KW-1185">Reference proteome</keyword>
<protein>
    <submittedName>
        <fullName evidence="1">Uncharacterized protein</fullName>
    </submittedName>
</protein>
<evidence type="ECO:0000313" key="2">
    <source>
        <dbReference type="Proteomes" id="UP000807769"/>
    </source>
</evidence>
<dbReference type="AlphaFoldDB" id="A0A9P7DY27"/>
<evidence type="ECO:0000313" key="1">
    <source>
        <dbReference type="EMBL" id="KAG1805950.1"/>
    </source>
</evidence>
<dbReference type="GeneID" id="64625755"/>
<comment type="caution">
    <text evidence="1">The sequence shown here is derived from an EMBL/GenBank/DDBJ whole genome shotgun (WGS) entry which is preliminary data.</text>
</comment>
<feature type="non-terminal residue" evidence="1">
    <location>
        <position position="167"/>
    </location>
</feature>